<dbReference type="PANTHER" id="PTHR10196">
    <property type="entry name" value="SUGAR KINASE"/>
    <property type="match status" value="1"/>
</dbReference>
<gene>
    <name evidence="10" type="primary">glpK</name>
    <name evidence="10" type="ORF">H9811_03080</name>
</gene>
<reference evidence="10" key="1">
    <citation type="journal article" date="2021" name="PeerJ">
        <title>Extensive microbial diversity within the chicken gut microbiome revealed by metagenomics and culture.</title>
        <authorList>
            <person name="Gilroy R."/>
            <person name="Ravi A."/>
            <person name="Getino M."/>
            <person name="Pursley I."/>
            <person name="Horton D.L."/>
            <person name="Alikhan N.F."/>
            <person name="Baker D."/>
            <person name="Gharbi K."/>
            <person name="Hall N."/>
            <person name="Watson M."/>
            <person name="Adriaenssens E.M."/>
            <person name="Foster-Nyarko E."/>
            <person name="Jarju S."/>
            <person name="Secka A."/>
            <person name="Antonio M."/>
            <person name="Oren A."/>
            <person name="Chaudhuri R.R."/>
            <person name="La Ragione R."/>
            <person name="Hildebrand F."/>
            <person name="Pallen M.J."/>
        </authorList>
    </citation>
    <scope>NUCLEOTIDE SEQUENCE</scope>
    <source>
        <strain evidence="10">ChiSxjej1B13-11774</strain>
    </source>
</reference>
<dbReference type="InterPro" id="IPR018484">
    <property type="entry name" value="FGGY_N"/>
</dbReference>
<sequence>MKPYILAIDQSTQGTKGVVFDGEGTLLARADRPHAQKIDANGWVEHDPREILQNTLAVARAALEKAGVDPADLAAVGISNQRETVLAWDKTTGQPLYNAIVWQCGRAKDLCARLADAAPMVRQKTGLPLSPYFSAPKLAWMLEHIPAVRQAADAGTLCCGTVDSWLLWNLTRERVHRTDYSNASRTGLFNIHTLRWDEELCALYGVPVQALPQVYMSDGVFGTTDLGGFLGRAVPICGVLGDSHGALLGQGCFAPGTAKATYGTGSSVMMQTGDACIESTGGLVTSLAWGLSGRVNYVLEGNLNYTGAVISWLKKDVGLLRTDAESEQLARQAHPGDRTYFVPAFTGLGAPYWDSEATGLLTGITRTTGKAEIVRACLDSIAYQITDLLECMGRDAALPLAELRVDGGPTANRYLMQRQSDLACLPLAVPAVQELSALGAARAAAQGAGLCACKDFGRPAYTRYQPRMEEAERRALYGGWQDAVRRTLYH</sequence>
<dbReference type="SUPFAM" id="SSF53067">
    <property type="entry name" value="Actin-like ATPase domain"/>
    <property type="match status" value="2"/>
</dbReference>
<dbReference type="InterPro" id="IPR018485">
    <property type="entry name" value="FGGY_C"/>
</dbReference>
<dbReference type="GO" id="GO:0019563">
    <property type="term" value="P:glycerol catabolic process"/>
    <property type="evidence" value="ECO:0007669"/>
    <property type="project" value="TreeGrafter"/>
</dbReference>
<evidence type="ECO:0000313" key="10">
    <source>
        <dbReference type="EMBL" id="HIZ41528.1"/>
    </source>
</evidence>
<dbReference type="EMBL" id="DXBP01000021">
    <property type="protein sequence ID" value="HIZ41528.1"/>
    <property type="molecule type" value="Genomic_DNA"/>
</dbReference>
<dbReference type="CDD" id="cd07769">
    <property type="entry name" value="ASKHA_NBD_FGGY_GK"/>
    <property type="match status" value="1"/>
</dbReference>
<dbReference type="Proteomes" id="UP000824048">
    <property type="component" value="Unassembled WGS sequence"/>
</dbReference>
<dbReference type="FunFam" id="3.30.420.40:FF:000008">
    <property type="entry name" value="Glycerol kinase"/>
    <property type="match status" value="1"/>
</dbReference>
<dbReference type="PROSITE" id="PS00933">
    <property type="entry name" value="FGGY_KINASES_1"/>
    <property type="match status" value="1"/>
</dbReference>
<dbReference type="AlphaFoldDB" id="A0A9D2J9L0"/>
<evidence type="ECO:0000256" key="7">
    <source>
        <dbReference type="ARBA" id="ARBA00043149"/>
    </source>
</evidence>
<feature type="domain" description="Carbohydrate kinase FGGY N-terminal" evidence="8">
    <location>
        <begin position="4"/>
        <end position="249"/>
    </location>
</feature>
<evidence type="ECO:0000256" key="3">
    <source>
        <dbReference type="ARBA" id="ARBA00022741"/>
    </source>
</evidence>
<proteinExistence type="inferred from homology"/>
<keyword evidence="4 10" id="KW-0418">Kinase</keyword>
<dbReference type="InterPro" id="IPR000577">
    <property type="entry name" value="Carb_kinase_FGGY"/>
</dbReference>
<evidence type="ECO:0000259" key="8">
    <source>
        <dbReference type="Pfam" id="PF00370"/>
    </source>
</evidence>
<evidence type="ECO:0000259" key="9">
    <source>
        <dbReference type="Pfam" id="PF02782"/>
    </source>
</evidence>
<name>A0A9D2J9L0_9FIRM</name>
<accession>A0A9D2J9L0</accession>
<dbReference type="InterPro" id="IPR018483">
    <property type="entry name" value="Carb_kinase_FGGY_CS"/>
</dbReference>
<dbReference type="GO" id="GO:0005829">
    <property type="term" value="C:cytosol"/>
    <property type="evidence" value="ECO:0007669"/>
    <property type="project" value="TreeGrafter"/>
</dbReference>
<keyword evidence="2 10" id="KW-0808">Transferase</keyword>
<dbReference type="PANTHER" id="PTHR10196:SF69">
    <property type="entry name" value="GLYCEROL KINASE"/>
    <property type="match status" value="1"/>
</dbReference>
<feature type="domain" description="Carbohydrate kinase FGGY C-terminal" evidence="9">
    <location>
        <begin position="259"/>
        <end position="445"/>
    </location>
</feature>
<organism evidence="10 11">
    <name type="scientific">Candidatus Gemmiger excrementigallinarum</name>
    <dbReference type="NCBI Taxonomy" id="2838609"/>
    <lineage>
        <taxon>Bacteria</taxon>
        <taxon>Bacillati</taxon>
        <taxon>Bacillota</taxon>
        <taxon>Clostridia</taxon>
        <taxon>Eubacteriales</taxon>
        <taxon>Gemmiger</taxon>
    </lineage>
</organism>
<comment type="caution">
    <text evidence="10">The sequence shown here is derived from an EMBL/GenBank/DDBJ whole genome shotgun (WGS) entry which is preliminary data.</text>
</comment>
<evidence type="ECO:0000256" key="2">
    <source>
        <dbReference type="ARBA" id="ARBA00022679"/>
    </source>
</evidence>
<evidence type="ECO:0000256" key="5">
    <source>
        <dbReference type="ARBA" id="ARBA00022798"/>
    </source>
</evidence>
<protein>
    <recommendedName>
        <fullName evidence="7">ATP:glycerol 3-phosphotransferase</fullName>
    </recommendedName>
</protein>
<evidence type="ECO:0000256" key="4">
    <source>
        <dbReference type="ARBA" id="ARBA00022777"/>
    </source>
</evidence>
<reference evidence="10" key="2">
    <citation type="submission" date="2021-04" db="EMBL/GenBank/DDBJ databases">
        <authorList>
            <person name="Gilroy R."/>
        </authorList>
    </citation>
    <scope>NUCLEOTIDE SEQUENCE</scope>
    <source>
        <strain evidence="10">ChiSxjej1B13-11774</strain>
    </source>
</reference>
<comment type="similarity">
    <text evidence="1">Belongs to the FGGY kinase family.</text>
</comment>
<keyword evidence="3" id="KW-0547">Nucleotide-binding</keyword>
<dbReference type="PIRSF" id="PIRSF000538">
    <property type="entry name" value="GlpK"/>
    <property type="match status" value="1"/>
</dbReference>
<keyword evidence="6" id="KW-0067">ATP-binding</keyword>
<evidence type="ECO:0000313" key="11">
    <source>
        <dbReference type="Proteomes" id="UP000824048"/>
    </source>
</evidence>
<dbReference type="InterPro" id="IPR043129">
    <property type="entry name" value="ATPase_NBD"/>
</dbReference>
<dbReference type="GO" id="GO:0004370">
    <property type="term" value="F:glycerol kinase activity"/>
    <property type="evidence" value="ECO:0007669"/>
    <property type="project" value="TreeGrafter"/>
</dbReference>
<dbReference type="Pfam" id="PF02782">
    <property type="entry name" value="FGGY_C"/>
    <property type="match status" value="1"/>
</dbReference>
<evidence type="ECO:0000256" key="6">
    <source>
        <dbReference type="ARBA" id="ARBA00022840"/>
    </source>
</evidence>
<evidence type="ECO:0000256" key="1">
    <source>
        <dbReference type="ARBA" id="ARBA00009156"/>
    </source>
</evidence>
<dbReference type="Pfam" id="PF00370">
    <property type="entry name" value="FGGY_N"/>
    <property type="match status" value="1"/>
</dbReference>
<keyword evidence="5" id="KW-0319">Glycerol metabolism</keyword>
<dbReference type="GO" id="GO:0005524">
    <property type="term" value="F:ATP binding"/>
    <property type="evidence" value="ECO:0007669"/>
    <property type="project" value="UniProtKB-KW"/>
</dbReference>
<dbReference type="Gene3D" id="3.30.420.40">
    <property type="match status" value="2"/>
</dbReference>
<dbReference type="NCBIfam" id="NF000756">
    <property type="entry name" value="PRK00047.1"/>
    <property type="match status" value="1"/>
</dbReference>